<sequence length="145" mass="16296">MQRGHFNHLQENVRYIINEISDNIRSQTDRNHALTPTDMVLLTLRFLACGSFLQINGDIMGVDKATANRAIDNVTRVQAGLAPHFIKMPSDIHELNVIERCFGIWKRHFYILALGISLSVQMVEAIVVATAVLHNIALAMMTSQI</sequence>
<name>A0ACB9SWU9_HOLOL</name>
<protein>
    <submittedName>
        <fullName evidence="1">Transforming growth factor-beta receptor type i and ii</fullName>
    </submittedName>
</protein>
<comment type="caution">
    <text evidence="1">The sequence shown here is derived from an EMBL/GenBank/DDBJ whole genome shotgun (WGS) entry which is preliminary data.</text>
</comment>
<organism evidence="1 2">
    <name type="scientific">Holotrichia oblita</name>
    <name type="common">Chafer beetle</name>
    <dbReference type="NCBI Taxonomy" id="644536"/>
    <lineage>
        <taxon>Eukaryota</taxon>
        <taxon>Metazoa</taxon>
        <taxon>Ecdysozoa</taxon>
        <taxon>Arthropoda</taxon>
        <taxon>Hexapoda</taxon>
        <taxon>Insecta</taxon>
        <taxon>Pterygota</taxon>
        <taxon>Neoptera</taxon>
        <taxon>Endopterygota</taxon>
        <taxon>Coleoptera</taxon>
        <taxon>Polyphaga</taxon>
        <taxon>Scarabaeiformia</taxon>
        <taxon>Scarabaeidae</taxon>
        <taxon>Melolonthinae</taxon>
        <taxon>Holotrichia</taxon>
    </lineage>
</organism>
<dbReference type="Proteomes" id="UP001056778">
    <property type="component" value="Chromosome 6"/>
</dbReference>
<evidence type="ECO:0000313" key="2">
    <source>
        <dbReference type="Proteomes" id="UP001056778"/>
    </source>
</evidence>
<proteinExistence type="predicted"/>
<gene>
    <name evidence="1" type="ORF">MML48_6g00007442</name>
</gene>
<dbReference type="EMBL" id="CM043020">
    <property type="protein sequence ID" value="KAI4459025.1"/>
    <property type="molecule type" value="Genomic_DNA"/>
</dbReference>
<reference evidence="1" key="1">
    <citation type="submission" date="2022-04" db="EMBL/GenBank/DDBJ databases">
        <title>Chromosome-scale genome assembly of Holotrichia oblita Faldermann.</title>
        <authorList>
            <person name="Rongchong L."/>
        </authorList>
    </citation>
    <scope>NUCLEOTIDE SEQUENCE</scope>
    <source>
        <strain evidence="1">81SQS9</strain>
    </source>
</reference>
<evidence type="ECO:0000313" key="1">
    <source>
        <dbReference type="EMBL" id="KAI4459025.1"/>
    </source>
</evidence>
<keyword evidence="1" id="KW-0675">Receptor</keyword>
<accession>A0ACB9SWU9</accession>
<keyword evidence="2" id="KW-1185">Reference proteome</keyword>